<reference evidence="3" key="1">
    <citation type="journal article" date="2018" name="MSphere">
        <title>Fusobacterium Genomics Using MinION and Illumina Sequencing Enables Genome Completion and Correction.</title>
        <authorList>
            <person name="Todd S.M."/>
            <person name="Settlage R.E."/>
            <person name="Lahmers K.K."/>
            <person name="Slade D.J."/>
        </authorList>
    </citation>
    <scope>NUCLEOTIDE SEQUENCE [LARGE SCALE GENOMIC DNA]</scope>
    <source>
        <strain evidence="3">ATCC 27725</strain>
    </source>
</reference>
<dbReference type="SUPFAM" id="SSF54637">
    <property type="entry name" value="Thioesterase/thiol ester dehydrase-isomerase"/>
    <property type="match status" value="1"/>
</dbReference>
<dbReference type="CDD" id="cd03449">
    <property type="entry name" value="R_hydratase"/>
    <property type="match status" value="1"/>
</dbReference>
<dbReference type="EMBL" id="CP028103">
    <property type="protein sequence ID" value="AVQ31582.1"/>
    <property type="molecule type" value="Genomic_DNA"/>
</dbReference>
<dbReference type="Pfam" id="PF01575">
    <property type="entry name" value="MaoC_dehydratas"/>
    <property type="match status" value="1"/>
</dbReference>
<name>A0ABM6U5I0_FUSVA</name>
<dbReference type="GeneID" id="77468376"/>
<feature type="domain" description="MaoC-like" evidence="1">
    <location>
        <begin position="11"/>
        <end position="110"/>
    </location>
</feature>
<dbReference type="Proteomes" id="UP000241238">
    <property type="component" value="Chromosome"/>
</dbReference>
<gene>
    <name evidence="2" type="ORF">C4N18_10265</name>
</gene>
<evidence type="ECO:0000313" key="2">
    <source>
        <dbReference type="EMBL" id="AVQ31582.1"/>
    </source>
</evidence>
<dbReference type="PANTHER" id="PTHR43437:SF3">
    <property type="entry name" value="HYDROXYACYL-THIOESTER DEHYDRATASE TYPE 2, MITOCHONDRIAL"/>
    <property type="match status" value="1"/>
</dbReference>
<dbReference type="InterPro" id="IPR050965">
    <property type="entry name" value="UPF0336/Enoyl-CoA_hydratase"/>
</dbReference>
<sequence>MEYKDFKIGMKASISKTITETDVILYSGLSLDTNPLHINNEYAKKTFFKEKIVHGMFSAGLISAVLGTRLPGEGSIYLEQYLSFIKPVFINDTITATVKIIELQNEKKIILLSTVCTNQKEEIILQGQAKILKR</sequence>
<accession>A0ABM6U5I0</accession>
<dbReference type="InterPro" id="IPR002539">
    <property type="entry name" value="MaoC-like_dom"/>
</dbReference>
<evidence type="ECO:0000259" key="1">
    <source>
        <dbReference type="Pfam" id="PF01575"/>
    </source>
</evidence>
<dbReference type="RefSeq" id="WP_005947840.1">
    <property type="nucleotide sequence ID" value="NZ_CP028103.1"/>
</dbReference>
<dbReference type="PANTHER" id="PTHR43437">
    <property type="entry name" value="HYDROXYACYL-THIOESTER DEHYDRATASE TYPE 2, MITOCHONDRIAL-RELATED"/>
    <property type="match status" value="1"/>
</dbReference>
<dbReference type="Gene3D" id="3.10.129.10">
    <property type="entry name" value="Hotdog Thioesterase"/>
    <property type="match status" value="1"/>
</dbReference>
<protein>
    <submittedName>
        <fullName evidence="2">Enoyl-CoA hydratase</fullName>
    </submittedName>
</protein>
<keyword evidence="3" id="KW-1185">Reference proteome</keyword>
<dbReference type="InterPro" id="IPR029069">
    <property type="entry name" value="HotDog_dom_sf"/>
</dbReference>
<proteinExistence type="predicted"/>
<organism evidence="2 3">
    <name type="scientific">Fusobacterium varium ATCC 27725</name>
    <dbReference type="NCBI Taxonomy" id="469618"/>
    <lineage>
        <taxon>Bacteria</taxon>
        <taxon>Fusobacteriati</taxon>
        <taxon>Fusobacteriota</taxon>
        <taxon>Fusobacteriia</taxon>
        <taxon>Fusobacteriales</taxon>
        <taxon>Fusobacteriaceae</taxon>
        <taxon>Fusobacterium</taxon>
    </lineage>
</organism>
<evidence type="ECO:0000313" key="3">
    <source>
        <dbReference type="Proteomes" id="UP000241238"/>
    </source>
</evidence>